<dbReference type="GO" id="GO:0030144">
    <property type="term" value="F:alpha-1,6-mannosylglycoprotein 6-beta-N-acetylglucosaminyltransferase activity"/>
    <property type="evidence" value="ECO:0007669"/>
    <property type="project" value="UniProtKB-EC"/>
</dbReference>
<evidence type="ECO:0000256" key="2">
    <source>
        <dbReference type="ARBA" id="ARBA00004922"/>
    </source>
</evidence>
<keyword evidence="7 14" id="KW-0812">Transmembrane</keyword>
<comment type="caution">
    <text evidence="16">The sequence shown here is derived from an EMBL/GenBank/DDBJ whole genome shotgun (WGS) entry which is preliminary data.</text>
</comment>
<keyword evidence="17" id="KW-1185">Reference proteome</keyword>
<dbReference type="EC" id="2.4.1.155" evidence="4"/>
<dbReference type="InterPro" id="IPR026116">
    <property type="entry name" value="GT18_cat"/>
</dbReference>
<protein>
    <recommendedName>
        <fullName evidence="4">alpha-1,6-mannosyl-glycoprotein 6-beta-N-acetylglucosaminyltransferase</fullName>
        <ecNumber evidence="4">2.4.1.155</ecNumber>
    </recommendedName>
</protein>
<evidence type="ECO:0000256" key="6">
    <source>
        <dbReference type="ARBA" id="ARBA00022679"/>
    </source>
</evidence>
<accession>A0AAD5N2K8</accession>
<dbReference type="GO" id="GO:0006487">
    <property type="term" value="P:protein N-linked glycosylation"/>
    <property type="evidence" value="ECO:0007669"/>
    <property type="project" value="TreeGrafter"/>
</dbReference>
<evidence type="ECO:0000256" key="11">
    <source>
        <dbReference type="ARBA" id="ARBA00023136"/>
    </source>
</evidence>
<evidence type="ECO:0000256" key="12">
    <source>
        <dbReference type="ARBA" id="ARBA00023180"/>
    </source>
</evidence>
<dbReference type="InterPro" id="IPR052105">
    <property type="entry name" value="MGAT5_Glycosyltransferase"/>
</dbReference>
<keyword evidence="10" id="KW-0333">Golgi apparatus</keyword>
<dbReference type="GO" id="GO:0000139">
    <property type="term" value="C:Golgi membrane"/>
    <property type="evidence" value="ECO:0007669"/>
    <property type="project" value="UniProtKB-SubCell"/>
</dbReference>
<comment type="similarity">
    <text evidence="3">Belongs to the glycosyltransferase 18 family.</text>
</comment>
<evidence type="ECO:0000256" key="1">
    <source>
        <dbReference type="ARBA" id="ARBA00004323"/>
    </source>
</evidence>
<keyword evidence="6" id="KW-0808">Transferase</keyword>
<evidence type="ECO:0000256" key="5">
    <source>
        <dbReference type="ARBA" id="ARBA00022676"/>
    </source>
</evidence>
<evidence type="ECO:0000313" key="17">
    <source>
        <dbReference type="Proteomes" id="UP001196413"/>
    </source>
</evidence>
<evidence type="ECO:0000256" key="10">
    <source>
        <dbReference type="ARBA" id="ARBA00023034"/>
    </source>
</evidence>
<feature type="domain" description="Glycosyltransferase family 18 catalytic" evidence="15">
    <location>
        <begin position="84"/>
        <end position="154"/>
    </location>
</feature>
<keyword evidence="8" id="KW-0735">Signal-anchor</keyword>
<dbReference type="PANTHER" id="PTHR15075">
    <property type="entry name" value="ALPHA-MANNOSIDE BETA-1,6-N-ACETYLGLUCOSAMINYLTRANSFERASE"/>
    <property type="match status" value="1"/>
</dbReference>
<keyword evidence="12" id="KW-0325">Glycoprotein</keyword>
<dbReference type="Proteomes" id="UP001196413">
    <property type="component" value="Unassembled WGS sequence"/>
</dbReference>
<evidence type="ECO:0000256" key="4">
    <source>
        <dbReference type="ARBA" id="ARBA00012671"/>
    </source>
</evidence>
<feature type="transmembrane region" description="Helical" evidence="14">
    <location>
        <begin position="6"/>
        <end position="23"/>
    </location>
</feature>
<evidence type="ECO:0000256" key="7">
    <source>
        <dbReference type="ARBA" id="ARBA00022692"/>
    </source>
</evidence>
<evidence type="ECO:0000256" key="13">
    <source>
        <dbReference type="ARBA" id="ARBA00048243"/>
    </source>
</evidence>
<keyword evidence="5" id="KW-0328">Glycosyltransferase</keyword>
<keyword evidence="9 14" id="KW-1133">Transmembrane helix</keyword>
<dbReference type="Pfam" id="PF15024">
    <property type="entry name" value="Glyco_transf_18"/>
    <property type="match status" value="1"/>
</dbReference>
<dbReference type="EMBL" id="JAHQIW010003950">
    <property type="protein sequence ID" value="KAJ1360741.1"/>
    <property type="molecule type" value="Genomic_DNA"/>
</dbReference>
<gene>
    <name evidence="16" type="primary">GLY-2_1</name>
    <name evidence="16" type="ORF">KIN20_019790</name>
</gene>
<dbReference type="PANTHER" id="PTHR15075:SF2">
    <property type="entry name" value="ALPHA-1,6-MANNOSYLGLYCOPROTEIN 6-BETA-N-ACETYLGLUCOSAMINYLTRANSFERASE"/>
    <property type="match status" value="1"/>
</dbReference>
<evidence type="ECO:0000259" key="15">
    <source>
        <dbReference type="Pfam" id="PF15024"/>
    </source>
</evidence>
<evidence type="ECO:0000256" key="3">
    <source>
        <dbReference type="ARBA" id="ARBA00007477"/>
    </source>
</evidence>
<comment type="subcellular location">
    <subcellularLocation>
        <location evidence="1">Golgi apparatus membrane</location>
        <topology evidence="1">Single-pass type II membrane protein</topology>
    </subcellularLocation>
</comment>
<proteinExistence type="inferred from homology"/>
<name>A0AAD5N2K8_PARTN</name>
<comment type="catalytic activity">
    <reaction evidence="13">
        <text>N(4)-{beta-D-GlcNAc-(1-&gt;2)-[beta-D-GlcNAc-(1-&gt;4)]-alpha-D-Man-(1-&gt;3)-[beta-D-GlcNAc-(1-&gt;2)-alpha-D-Man-(1-&gt;6)]-beta-D-Man-(1-&gt;4)-beta-D-GlcNAc-(1-&gt;4)-beta-D-GlcNAc}-L-asparaginyl-[protein] + UDP-N-acetyl-alpha-D-glucosamine = N(4)-{beta-D-GlcNAc-(1-&gt;2)-[beta-D-GlcNAc-(1-&gt;4)]-alpha-D-Man-(1-&gt;3)-[beta-D-GlcNAc-(1-&gt;2)-[beta-D-GlcNAc-(1-&gt;6)]-alpha-D-Man-(1-&gt;6)]-beta-D-Man-(1-&gt;4)-beta-D-GlcNAc-(1-&gt;4)-beta-D-GlcNAc}-L-asparaginyl-[protein] + UDP + H(+)</text>
        <dbReference type="Rhea" id="RHEA:16921"/>
        <dbReference type="Rhea" id="RHEA-COMP:14374"/>
        <dbReference type="Rhea" id="RHEA-COMP:14377"/>
        <dbReference type="ChEBI" id="CHEBI:15378"/>
        <dbReference type="ChEBI" id="CHEBI:57705"/>
        <dbReference type="ChEBI" id="CHEBI:58223"/>
        <dbReference type="ChEBI" id="CHEBI:139507"/>
        <dbReference type="ChEBI" id="CHEBI:139510"/>
        <dbReference type="EC" id="2.4.1.155"/>
    </reaction>
</comment>
<evidence type="ECO:0000313" key="16">
    <source>
        <dbReference type="EMBL" id="KAJ1360741.1"/>
    </source>
</evidence>
<reference evidence="16" key="1">
    <citation type="submission" date="2021-06" db="EMBL/GenBank/DDBJ databases">
        <title>Parelaphostrongylus tenuis whole genome reference sequence.</title>
        <authorList>
            <person name="Garwood T.J."/>
            <person name="Larsen P.A."/>
            <person name="Fountain-Jones N.M."/>
            <person name="Garbe J.R."/>
            <person name="Macchietto M.G."/>
            <person name="Kania S.A."/>
            <person name="Gerhold R.W."/>
            <person name="Richards J.E."/>
            <person name="Wolf T.M."/>
        </authorList>
    </citation>
    <scope>NUCLEOTIDE SEQUENCE</scope>
    <source>
        <strain evidence="16">MNPRO001-30</strain>
        <tissue evidence="16">Meninges</tissue>
    </source>
</reference>
<organism evidence="16 17">
    <name type="scientific">Parelaphostrongylus tenuis</name>
    <name type="common">Meningeal worm</name>
    <dbReference type="NCBI Taxonomy" id="148309"/>
    <lineage>
        <taxon>Eukaryota</taxon>
        <taxon>Metazoa</taxon>
        <taxon>Ecdysozoa</taxon>
        <taxon>Nematoda</taxon>
        <taxon>Chromadorea</taxon>
        <taxon>Rhabditida</taxon>
        <taxon>Rhabditina</taxon>
        <taxon>Rhabditomorpha</taxon>
        <taxon>Strongyloidea</taxon>
        <taxon>Metastrongylidae</taxon>
        <taxon>Parelaphostrongylus</taxon>
    </lineage>
</organism>
<evidence type="ECO:0000256" key="8">
    <source>
        <dbReference type="ARBA" id="ARBA00022968"/>
    </source>
</evidence>
<dbReference type="AlphaFoldDB" id="A0AAD5N2K8"/>
<keyword evidence="11 14" id="KW-0472">Membrane</keyword>
<evidence type="ECO:0000256" key="14">
    <source>
        <dbReference type="SAM" id="Phobius"/>
    </source>
</evidence>
<evidence type="ECO:0000256" key="9">
    <source>
        <dbReference type="ARBA" id="ARBA00022989"/>
    </source>
</evidence>
<comment type="pathway">
    <text evidence="2">Protein modification; protein glycosylation.</text>
</comment>
<sequence>MRKQLWTPLILVVFFTISLIYLHSRLGAEVSRRELLSYYKDGASFRVYSNTSLSCMQFPKDMSLYPKCYEKMIWMFSGWKTHKCYADYGIDGTLCSFRRYLSLVENHCPPLPFESVSYRLVEAAQIAEPSTDLQKLLNTLGQMKFSYMKDRLNSTLVKLD</sequence>